<gene>
    <name evidence="3" type="ORF">KC01_LOCUS31940</name>
</gene>
<keyword evidence="2" id="KW-0812">Transmembrane</keyword>
<reference evidence="3 4" key="1">
    <citation type="submission" date="2024-04" db="EMBL/GenBank/DDBJ databases">
        <authorList>
            <person name="Waldvogel A.-M."/>
            <person name="Schoenle A."/>
        </authorList>
    </citation>
    <scope>NUCLEOTIDE SEQUENCE [LARGE SCALE GENOMIC DNA]</scope>
</reference>
<keyword evidence="4" id="KW-1185">Reference proteome</keyword>
<dbReference type="EMBL" id="OZ035826">
    <property type="protein sequence ID" value="CAL1604429.1"/>
    <property type="molecule type" value="Genomic_DNA"/>
</dbReference>
<dbReference type="InterPro" id="IPR013783">
    <property type="entry name" value="Ig-like_fold"/>
</dbReference>
<proteinExistence type="predicted"/>
<organism evidence="3 4">
    <name type="scientific">Knipowitschia caucasica</name>
    <name type="common">Caucasian dwarf goby</name>
    <name type="synonym">Pomatoschistus caucasicus</name>
    <dbReference type="NCBI Taxonomy" id="637954"/>
    <lineage>
        <taxon>Eukaryota</taxon>
        <taxon>Metazoa</taxon>
        <taxon>Chordata</taxon>
        <taxon>Craniata</taxon>
        <taxon>Vertebrata</taxon>
        <taxon>Euteleostomi</taxon>
        <taxon>Actinopterygii</taxon>
        <taxon>Neopterygii</taxon>
        <taxon>Teleostei</taxon>
        <taxon>Neoteleostei</taxon>
        <taxon>Acanthomorphata</taxon>
        <taxon>Gobiaria</taxon>
        <taxon>Gobiiformes</taxon>
        <taxon>Gobioidei</taxon>
        <taxon>Gobiidae</taxon>
        <taxon>Gobiinae</taxon>
        <taxon>Knipowitschia</taxon>
    </lineage>
</organism>
<feature type="region of interest" description="Disordered" evidence="1">
    <location>
        <begin position="43"/>
        <end position="68"/>
    </location>
</feature>
<dbReference type="Proteomes" id="UP001497482">
    <property type="component" value="Chromosome 4"/>
</dbReference>
<dbReference type="Gene3D" id="2.60.40.10">
    <property type="entry name" value="Immunoglobulins"/>
    <property type="match status" value="1"/>
</dbReference>
<evidence type="ECO:0000313" key="3">
    <source>
        <dbReference type="EMBL" id="CAL1604429.1"/>
    </source>
</evidence>
<keyword evidence="2" id="KW-0472">Membrane</keyword>
<accession>A0AAV2LU00</accession>
<evidence type="ECO:0000256" key="2">
    <source>
        <dbReference type="SAM" id="Phobius"/>
    </source>
</evidence>
<dbReference type="AlphaFoldDB" id="A0AAV2LU00"/>
<keyword evidence="2" id="KW-1133">Transmembrane helix</keyword>
<sequence length="154" mass="16770">MSVTISKVTDADSGTYQCVLRRSLIKDGVETFRIKVTNNPDAAVNPTFTLRPERSPHSSTPEQPQNKEPEPSLLLLLLLLVPLVLMLSVVVCYKQRKSDENGAARTEGVVYEPCAAATESADITYQSLCAETREHNIYSSLTAPGTPPPGGQRL</sequence>
<feature type="transmembrane region" description="Helical" evidence="2">
    <location>
        <begin position="73"/>
        <end position="93"/>
    </location>
</feature>
<evidence type="ECO:0000313" key="4">
    <source>
        <dbReference type="Proteomes" id="UP001497482"/>
    </source>
</evidence>
<name>A0AAV2LU00_KNICA</name>
<evidence type="ECO:0000256" key="1">
    <source>
        <dbReference type="SAM" id="MobiDB-lite"/>
    </source>
</evidence>
<protein>
    <submittedName>
        <fullName evidence="3">Uncharacterized protein</fullName>
    </submittedName>
</protein>